<accession>A0A0C3PIY4</accession>
<dbReference type="PANTHER" id="PTHR34605:SF3">
    <property type="entry name" value="P CELL-TYPE AGGLUTINATION PROTEIN MAP4-LIKE-RELATED"/>
    <property type="match status" value="1"/>
</dbReference>
<dbReference type="GO" id="GO:0003677">
    <property type="term" value="F:DNA binding"/>
    <property type="evidence" value="ECO:0007669"/>
    <property type="project" value="UniProtKB-KW"/>
</dbReference>
<dbReference type="InterPro" id="IPR013762">
    <property type="entry name" value="Integrase-like_cat_sf"/>
</dbReference>
<feature type="non-terminal residue" evidence="3">
    <location>
        <position position="389"/>
    </location>
</feature>
<gene>
    <name evidence="3" type="ORF">M404DRAFT_101384</name>
</gene>
<proteinExistence type="predicted"/>
<dbReference type="SUPFAM" id="SSF56349">
    <property type="entry name" value="DNA breaking-rejoining enzymes"/>
    <property type="match status" value="1"/>
</dbReference>
<dbReference type="HOGENOM" id="CLU_003292_2_0_1"/>
<organism evidence="3 4">
    <name type="scientific">Pisolithus tinctorius Marx 270</name>
    <dbReference type="NCBI Taxonomy" id="870435"/>
    <lineage>
        <taxon>Eukaryota</taxon>
        <taxon>Fungi</taxon>
        <taxon>Dikarya</taxon>
        <taxon>Basidiomycota</taxon>
        <taxon>Agaricomycotina</taxon>
        <taxon>Agaricomycetes</taxon>
        <taxon>Agaricomycetidae</taxon>
        <taxon>Boletales</taxon>
        <taxon>Sclerodermatineae</taxon>
        <taxon>Pisolithaceae</taxon>
        <taxon>Pisolithus</taxon>
    </lineage>
</organism>
<dbReference type="GO" id="GO:0015074">
    <property type="term" value="P:DNA integration"/>
    <property type="evidence" value="ECO:0007669"/>
    <property type="project" value="InterPro"/>
</dbReference>
<dbReference type="InterPro" id="IPR011010">
    <property type="entry name" value="DNA_brk_join_enz"/>
</dbReference>
<reference evidence="3 4" key="1">
    <citation type="submission" date="2014-04" db="EMBL/GenBank/DDBJ databases">
        <authorList>
            <consortium name="DOE Joint Genome Institute"/>
            <person name="Kuo A."/>
            <person name="Kohler A."/>
            <person name="Costa M.D."/>
            <person name="Nagy L.G."/>
            <person name="Floudas D."/>
            <person name="Copeland A."/>
            <person name="Barry K.W."/>
            <person name="Cichocki N."/>
            <person name="Veneault-Fourrey C."/>
            <person name="LaButti K."/>
            <person name="Lindquist E.A."/>
            <person name="Lipzen A."/>
            <person name="Lundell T."/>
            <person name="Morin E."/>
            <person name="Murat C."/>
            <person name="Sun H."/>
            <person name="Tunlid A."/>
            <person name="Henrissat B."/>
            <person name="Grigoriev I.V."/>
            <person name="Hibbett D.S."/>
            <person name="Martin F."/>
            <person name="Nordberg H.P."/>
            <person name="Cantor M.N."/>
            <person name="Hua S.X."/>
        </authorList>
    </citation>
    <scope>NUCLEOTIDE SEQUENCE [LARGE SCALE GENOMIC DNA]</scope>
    <source>
        <strain evidence="3 4">Marx 270</strain>
    </source>
</reference>
<feature type="non-terminal residue" evidence="3">
    <location>
        <position position="1"/>
    </location>
</feature>
<sequence length="389" mass="43133">VDLDAAASAFYAKADSLSHCAIVSSLDPSHVKIPRRPRPDASIHPSPWRPHVAASNRLICWSSPQGADFLSSLESHFPQQSVFRLFHVMLQSLDVNTRSNYGAGLLRFTQFCDLFAIPETSRMPAPSELISLFAAHHAGHVSEKTLNNWLAGLHFWHIVNGMPWNGDDMLRHVRRGFTKLVPPSSKRAKRPPITLEALCILHDCLNLTNTFDTSVWALASIAFWSCCRLGKLLLPSPNAFDVSKHVSHQVLPLSISSLNNGTHYSTFHIPWSKTTLSLGADISITSRDHHTCPLLALLNHCTGSLGIPSDAPLYAFRTSSGWSPLTRSWFLNRCNQIWVSAGFPDMPGHAFRIGGATELLLQGVPPDVVNTQGRWKSQAFLDYWHQISS</sequence>
<dbReference type="PANTHER" id="PTHR34605">
    <property type="entry name" value="PHAGE_INTEGRASE DOMAIN-CONTAINING PROTEIN"/>
    <property type="match status" value="1"/>
</dbReference>
<keyword evidence="2" id="KW-0233">DNA recombination</keyword>
<dbReference type="GO" id="GO:0006310">
    <property type="term" value="P:DNA recombination"/>
    <property type="evidence" value="ECO:0007669"/>
    <property type="project" value="UniProtKB-KW"/>
</dbReference>
<keyword evidence="1" id="KW-0238">DNA-binding</keyword>
<dbReference type="Gene3D" id="1.10.150.130">
    <property type="match status" value="1"/>
</dbReference>
<dbReference type="OrthoDB" id="3266428at2759"/>
<evidence type="ECO:0000313" key="4">
    <source>
        <dbReference type="Proteomes" id="UP000054217"/>
    </source>
</evidence>
<keyword evidence="4" id="KW-1185">Reference proteome</keyword>
<dbReference type="AlphaFoldDB" id="A0A0C3PIY4"/>
<dbReference type="STRING" id="870435.A0A0C3PIY4"/>
<evidence type="ECO:0000313" key="3">
    <source>
        <dbReference type="EMBL" id="KIO08084.1"/>
    </source>
</evidence>
<reference evidence="4" key="2">
    <citation type="submission" date="2015-01" db="EMBL/GenBank/DDBJ databases">
        <title>Evolutionary Origins and Diversification of the Mycorrhizal Mutualists.</title>
        <authorList>
            <consortium name="DOE Joint Genome Institute"/>
            <consortium name="Mycorrhizal Genomics Consortium"/>
            <person name="Kohler A."/>
            <person name="Kuo A."/>
            <person name="Nagy L.G."/>
            <person name="Floudas D."/>
            <person name="Copeland A."/>
            <person name="Barry K.W."/>
            <person name="Cichocki N."/>
            <person name="Veneault-Fourrey C."/>
            <person name="LaButti K."/>
            <person name="Lindquist E.A."/>
            <person name="Lipzen A."/>
            <person name="Lundell T."/>
            <person name="Morin E."/>
            <person name="Murat C."/>
            <person name="Riley R."/>
            <person name="Ohm R."/>
            <person name="Sun H."/>
            <person name="Tunlid A."/>
            <person name="Henrissat B."/>
            <person name="Grigoriev I.V."/>
            <person name="Hibbett D.S."/>
            <person name="Martin F."/>
        </authorList>
    </citation>
    <scope>NUCLEOTIDE SEQUENCE [LARGE SCALE GENOMIC DNA]</scope>
    <source>
        <strain evidence="4">Marx 270</strain>
    </source>
</reference>
<dbReference type="InParanoid" id="A0A0C3PIY4"/>
<dbReference type="EMBL" id="KN831958">
    <property type="protein sequence ID" value="KIO08084.1"/>
    <property type="molecule type" value="Genomic_DNA"/>
</dbReference>
<evidence type="ECO:0000256" key="2">
    <source>
        <dbReference type="ARBA" id="ARBA00023172"/>
    </source>
</evidence>
<evidence type="ECO:0008006" key="5">
    <source>
        <dbReference type="Google" id="ProtNLM"/>
    </source>
</evidence>
<dbReference type="Proteomes" id="UP000054217">
    <property type="component" value="Unassembled WGS sequence"/>
</dbReference>
<dbReference type="SUPFAM" id="SSF47823">
    <property type="entry name" value="lambda integrase-like, N-terminal domain"/>
    <property type="match status" value="1"/>
</dbReference>
<protein>
    <recommendedName>
        <fullName evidence="5">DNA breaking-rejoining enzyme</fullName>
    </recommendedName>
</protein>
<dbReference type="Gene3D" id="1.10.443.10">
    <property type="entry name" value="Intergrase catalytic core"/>
    <property type="match status" value="1"/>
</dbReference>
<dbReference type="InterPro" id="IPR010998">
    <property type="entry name" value="Integrase_recombinase_N"/>
</dbReference>
<dbReference type="InterPro" id="IPR052925">
    <property type="entry name" value="Phage_Integrase-like_Recomb"/>
</dbReference>
<name>A0A0C3PIY4_PISTI</name>
<evidence type="ECO:0000256" key="1">
    <source>
        <dbReference type="ARBA" id="ARBA00023125"/>
    </source>
</evidence>